<dbReference type="Proteomes" id="UP000886501">
    <property type="component" value="Unassembled WGS sequence"/>
</dbReference>
<keyword evidence="2" id="KW-1185">Reference proteome</keyword>
<name>A0ACB6YYK8_THEGA</name>
<gene>
    <name evidence="1" type="ORF">BDM02DRAFT_3105517</name>
</gene>
<organism evidence="1 2">
    <name type="scientific">Thelephora ganbajun</name>
    <name type="common">Ganba fungus</name>
    <dbReference type="NCBI Taxonomy" id="370292"/>
    <lineage>
        <taxon>Eukaryota</taxon>
        <taxon>Fungi</taxon>
        <taxon>Dikarya</taxon>
        <taxon>Basidiomycota</taxon>
        <taxon>Agaricomycotina</taxon>
        <taxon>Agaricomycetes</taxon>
        <taxon>Thelephorales</taxon>
        <taxon>Thelephoraceae</taxon>
        <taxon>Thelephora</taxon>
    </lineage>
</organism>
<sequence length="78" mass="8233">TITHEGTRFTQALGTGDYTYGGTPQMPVIMPPSPFMPKRSDRGGGPTCAPEVGSVKIPLPLVPCFGPERQNLMEGTAS</sequence>
<feature type="non-terminal residue" evidence="1">
    <location>
        <position position="1"/>
    </location>
</feature>
<accession>A0ACB6YYK8</accession>
<proteinExistence type="predicted"/>
<reference evidence="1" key="1">
    <citation type="submission" date="2019-10" db="EMBL/GenBank/DDBJ databases">
        <authorList>
            <consortium name="DOE Joint Genome Institute"/>
            <person name="Kuo A."/>
            <person name="Miyauchi S."/>
            <person name="Kiss E."/>
            <person name="Drula E."/>
            <person name="Kohler A."/>
            <person name="Sanchez-Garcia M."/>
            <person name="Andreopoulos B."/>
            <person name="Barry K.W."/>
            <person name="Bonito G."/>
            <person name="Buee M."/>
            <person name="Carver A."/>
            <person name="Chen C."/>
            <person name="Cichocki N."/>
            <person name="Clum A."/>
            <person name="Culley D."/>
            <person name="Crous P.W."/>
            <person name="Fauchery L."/>
            <person name="Girlanda M."/>
            <person name="Hayes R."/>
            <person name="Keri Z."/>
            <person name="Labutti K."/>
            <person name="Lipzen A."/>
            <person name="Lombard V."/>
            <person name="Magnuson J."/>
            <person name="Maillard F."/>
            <person name="Morin E."/>
            <person name="Murat C."/>
            <person name="Nolan M."/>
            <person name="Ohm R."/>
            <person name="Pangilinan J."/>
            <person name="Pereira M."/>
            <person name="Perotto S."/>
            <person name="Peter M."/>
            <person name="Riley R."/>
            <person name="Sitrit Y."/>
            <person name="Stielow B."/>
            <person name="Szollosi G."/>
            <person name="Zifcakova L."/>
            <person name="Stursova M."/>
            <person name="Spatafora J.W."/>
            <person name="Tedersoo L."/>
            <person name="Vaario L.-M."/>
            <person name="Yamada A."/>
            <person name="Yan M."/>
            <person name="Wang P."/>
            <person name="Xu J."/>
            <person name="Bruns T."/>
            <person name="Baldrian P."/>
            <person name="Vilgalys R."/>
            <person name="Henrissat B."/>
            <person name="Grigoriev I.V."/>
            <person name="Hibbett D."/>
            <person name="Nagy L.G."/>
            <person name="Martin F.M."/>
        </authorList>
    </citation>
    <scope>NUCLEOTIDE SEQUENCE</scope>
    <source>
        <strain evidence="1">P2</strain>
    </source>
</reference>
<protein>
    <submittedName>
        <fullName evidence="1">Uncharacterized protein</fullName>
    </submittedName>
</protein>
<reference evidence="1" key="2">
    <citation type="journal article" date="2020" name="Nat. Commun.">
        <title>Large-scale genome sequencing of mycorrhizal fungi provides insights into the early evolution of symbiotic traits.</title>
        <authorList>
            <person name="Miyauchi S."/>
            <person name="Kiss E."/>
            <person name="Kuo A."/>
            <person name="Drula E."/>
            <person name="Kohler A."/>
            <person name="Sanchez-Garcia M."/>
            <person name="Morin E."/>
            <person name="Andreopoulos B."/>
            <person name="Barry K.W."/>
            <person name="Bonito G."/>
            <person name="Buee M."/>
            <person name="Carver A."/>
            <person name="Chen C."/>
            <person name="Cichocki N."/>
            <person name="Clum A."/>
            <person name="Culley D."/>
            <person name="Crous P.W."/>
            <person name="Fauchery L."/>
            <person name="Girlanda M."/>
            <person name="Hayes R.D."/>
            <person name="Keri Z."/>
            <person name="LaButti K."/>
            <person name="Lipzen A."/>
            <person name="Lombard V."/>
            <person name="Magnuson J."/>
            <person name="Maillard F."/>
            <person name="Murat C."/>
            <person name="Nolan M."/>
            <person name="Ohm R.A."/>
            <person name="Pangilinan J."/>
            <person name="Pereira M.F."/>
            <person name="Perotto S."/>
            <person name="Peter M."/>
            <person name="Pfister S."/>
            <person name="Riley R."/>
            <person name="Sitrit Y."/>
            <person name="Stielow J.B."/>
            <person name="Szollosi G."/>
            <person name="Zifcakova L."/>
            <person name="Stursova M."/>
            <person name="Spatafora J.W."/>
            <person name="Tedersoo L."/>
            <person name="Vaario L.M."/>
            <person name="Yamada A."/>
            <person name="Yan M."/>
            <person name="Wang P."/>
            <person name="Xu J."/>
            <person name="Bruns T."/>
            <person name="Baldrian P."/>
            <person name="Vilgalys R."/>
            <person name="Dunand C."/>
            <person name="Henrissat B."/>
            <person name="Grigoriev I.V."/>
            <person name="Hibbett D."/>
            <person name="Nagy L.G."/>
            <person name="Martin F.M."/>
        </authorList>
    </citation>
    <scope>NUCLEOTIDE SEQUENCE</scope>
    <source>
        <strain evidence="1">P2</strain>
    </source>
</reference>
<dbReference type="EMBL" id="MU118430">
    <property type="protein sequence ID" value="KAF9642535.1"/>
    <property type="molecule type" value="Genomic_DNA"/>
</dbReference>
<evidence type="ECO:0000313" key="2">
    <source>
        <dbReference type="Proteomes" id="UP000886501"/>
    </source>
</evidence>
<comment type="caution">
    <text evidence="1">The sequence shown here is derived from an EMBL/GenBank/DDBJ whole genome shotgun (WGS) entry which is preliminary data.</text>
</comment>
<evidence type="ECO:0000313" key="1">
    <source>
        <dbReference type="EMBL" id="KAF9642535.1"/>
    </source>
</evidence>